<dbReference type="PANTHER" id="PTHR42847:SF4">
    <property type="entry name" value="ALKANESULFONATE MONOOXYGENASE-RELATED"/>
    <property type="match status" value="1"/>
</dbReference>
<name>A0A2N3Y183_SACSN</name>
<evidence type="ECO:0000313" key="7">
    <source>
        <dbReference type="Proteomes" id="UP000233786"/>
    </source>
</evidence>
<evidence type="ECO:0000256" key="4">
    <source>
        <dbReference type="ARBA" id="ARBA00023033"/>
    </source>
</evidence>
<dbReference type="InterPro" id="IPR036661">
    <property type="entry name" value="Luciferase-like_sf"/>
</dbReference>
<keyword evidence="2" id="KW-0288">FMN</keyword>
<evidence type="ECO:0000313" key="6">
    <source>
        <dbReference type="EMBL" id="PKW16660.1"/>
    </source>
</evidence>
<dbReference type="Gene3D" id="3.20.20.30">
    <property type="entry name" value="Luciferase-like domain"/>
    <property type="match status" value="1"/>
</dbReference>
<dbReference type="OrthoDB" id="9781803at2"/>
<dbReference type="Pfam" id="PF00296">
    <property type="entry name" value="Bac_luciferase"/>
    <property type="match status" value="1"/>
</dbReference>
<evidence type="ECO:0000259" key="5">
    <source>
        <dbReference type="Pfam" id="PF00296"/>
    </source>
</evidence>
<keyword evidence="7" id="KW-1185">Reference proteome</keyword>
<evidence type="ECO:0000256" key="2">
    <source>
        <dbReference type="ARBA" id="ARBA00022643"/>
    </source>
</evidence>
<dbReference type="InterPro" id="IPR019921">
    <property type="entry name" value="Lucif-like_OxRdtase_Rv2161c"/>
</dbReference>
<accession>A0A2N3Y183</accession>
<dbReference type="GO" id="GO:0046306">
    <property type="term" value="P:alkanesulfonate catabolic process"/>
    <property type="evidence" value="ECO:0007669"/>
    <property type="project" value="TreeGrafter"/>
</dbReference>
<feature type="domain" description="Luciferase-like" evidence="5">
    <location>
        <begin position="30"/>
        <end position="240"/>
    </location>
</feature>
<dbReference type="SUPFAM" id="SSF51679">
    <property type="entry name" value="Bacterial luciferase-like"/>
    <property type="match status" value="1"/>
</dbReference>
<dbReference type="InterPro" id="IPR011251">
    <property type="entry name" value="Luciferase-like_dom"/>
</dbReference>
<keyword evidence="1" id="KW-0285">Flavoprotein</keyword>
<dbReference type="Proteomes" id="UP000233786">
    <property type="component" value="Unassembled WGS sequence"/>
</dbReference>
<evidence type="ECO:0000256" key="3">
    <source>
        <dbReference type="ARBA" id="ARBA00023002"/>
    </source>
</evidence>
<dbReference type="GO" id="GO:0008726">
    <property type="term" value="F:alkanesulfonate monooxygenase activity"/>
    <property type="evidence" value="ECO:0007669"/>
    <property type="project" value="TreeGrafter"/>
</dbReference>
<sequence>MTFGRPSGAPIGPGVLLPTVGELTQRLGLTAMAQAAEQAGAVGLYASDHLLMLDHEPDGFHLADGDHPPWPQNTDIHEALTCCAAIAAVTSRCRIGAMIVAAQRNVLQLAKTVATLDTLSGGRMVLGVGAGWYREEFEALGYDFATRGVRTDEILQVLRSAWSGRPPEFSGDQITVPPRVLLYPRPAQPGVPLWVGGMSRPALRRAARFGDGWWACVYADHPTPDELRNLLEYLRKQPRPVELPPLHLVAGLVPHDDDQAKLLPDAARTAADLGFHEVIIMPPWSKGFEAVAATISEVREALTALR</sequence>
<dbReference type="EMBL" id="PJNB01000001">
    <property type="protein sequence ID" value="PKW16660.1"/>
    <property type="molecule type" value="Genomic_DNA"/>
</dbReference>
<reference evidence="6" key="1">
    <citation type="submission" date="2017-12" db="EMBL/GenBank/DDBJ databases">
        <title>Sequencing the genomes of 1000 Actinobacteria strains.</title>
        <authorList>
            <person name="Klenk H.-P."/>
        </authorList>
    </citation>
    <scope>NUCLEOTIDE SEQUENCE [LARGE SCALE GENOMIC DNA]</scope>
    <source>
        <strain evidence="6">DSM 44228</strain>
    </source>
</reference>
<gene>
    <name evidence="6" type="ORF">A8926_4514</name>
</gene>
<dbReference type="AlphaFoldDB" id="A0A2N3Y183"/>
<protein>
    <submittedName>
        <fullName evidence="6">F420-dependent oxidoreductase</fullName>
    </submittedName>
</protein>
<comment type="caution">
    <text evidence="6">The sequence shown here is derived from an EMBL/GenBank/DDBJ whole genome shotgun (WGS) entry which is preliminary data.</text>
</comment>
<keyword evidence="4" id="KW-0503">Monooxygenase</keyword>
<dbReference type="NCBIfam" id="TIGR03619">
    <property type="entry name" value="F420_Rv2161c"/>
    <property type="match status" value="1"/>
</dbReference>
<evidence type="ECO:0000256" key="1">
    <source>
        <dbReference type="ARBA" id="ARBA00022630"/>
    </source>
</evidence>
<keyword evidence="3" id="KW-0560">Oxidoreductase</keyword>
<dbReference type="PANTHER" id="PTHR42847">
    <property type="entry name" value="ALKANESULFONATE MONOOXYGENASE"/>
    <property type="match status" value="1"/>
</dbReference>
<organism evidence="6 7">
    <name type="scientific">Saccharopolyspora spinosa</name>
    <dbReference type="NCBI Taxonomy" id="60894"/>
    <lineage>
        <taxon>Bacteria</taxon>
        <taxon>Bacillati</taxon>
        <taxon>Actinomycetota</taxon>
        <taxon>Actinomycetes</taxon>
        <taxon>Pseudonocardiales</taxon>
        <taxon>Pseudonocardiaceae</taxon>
        <taxon>Saccharopolyspora</taxon>
    </lineage>
</organism>
<dbReference type="InterPro" id="IPR050172">
    <property type="entry name" value="SsuD_RutA_monooxygenase"/>
</dbReference>
<dbReference type="STRING" id="994479.GCA_000194155_04451"/>
<proteinExistence type="predicted"/>